<accession>A0A1P8JRK4</accession>
<dbReference type="InterPro" id="IPR023214">
    <property type="entry name" value="HAD_sf"/>
</dbReference>
<dbReference type="Pfam" id="PF00702">
    <property type="entry name" value="Hydrolase"/>
    <property type="match status" value="1"/>
</dbReference>
<dbReference type="NCBIfam" id="TIGR01493">
    <property type="entry name" value="HAD-SF-IA-v2"/>
    <property type="match status" value="1"/>
</dbReference>
<proteinExistence type="inferred from homology"/>
<dbReference type="InterPro" id="IPR051540">
    <property type="entry name" value="S-2-haloacid_dehalogenase"/>
</dbReference>
<gene>
    <name evidence="4" type="ORF">RD110_03410</name>
</gene>
<dbReference type="InterPro" id="IPR023198">
    <property type="entry name" value="PGP-like_dom2"/>
</dbReference>
<dbReference type="InterPro" id="IPR006439">
    <property type="entry name" value="HAD-SF_hydro_IA"/>
</dbReference>
<dbReference type="AlphaFoldDB" id="A0A1P8JRK4"/>
<dbReference type="EMBL" id="CP019236">
    <property type="protein sequence ID" value="APW36369.1"/>
    <property type="molecule type" value="Genomic_DNA"/>
</dbReference>
<dbReference type="Gene3D" id="1.10.150.240">
    <property type="entry name" value="Putative phosphatase, domain 2"/>
    <property type="match status" value="1"/>
</dbReference>
<dbReference type="PANTHER" id="PTHR43316">
    <property type="entry name" value="HYDROLASE, HALOACID DELAHOGENASE-RELATED"/>
    <property type="match status" value="1"/>
</dbReference>
<dbReference type="Proteomes" id="UP000186609">
    <property type="component" value="Chromosome"/>
</dbReference>
<protein>
    <recommendedName>
        <fullName evidence="3">(S)-2-haloacid dehalogenase</fullName>
        <ecNumber evidence="3">3.8.1.2</ecNumber>
    </recommendedName>
    <alternativeName>
        <fullName evidence="3">2-haloalkanoic acid dehalogenase</fullName>
    </alternativeName>
    <alternativeName>
        <fullName evidence="3">Halocarboxylic acid halidohydrolase</fullName>
    </alternativeName>
    <alternativeName>
        <fullName evidence="3">L-2-haloacid dehalogenase</fullName>
    </alternativeName>
</protein>
<dbReference type="InterPro" id="IPR006328">
    <property type="entry name" value="2-HAD"/>
</dbReference>
<dbReference type="KEGG" id="rhy:RD110_03410"/>
<dbReference type="InterPro" id="IPR036412">
    <property type="entry name" value="HAD-like_sf"/>
</dbReference>
<keyword evidence="5" id="KW-1185">Reference proteome</keyword>
<dbReference type="NCBIfam" id="TIGR01428">
    <property type="entry name" value="HAD_type_II"/>
    <property type="match status" value="1"/>
</dbReference>
<keyword evidence="2 3" id="KW-0378">Hydrolase</keyword>
<dbReference type="PRINTS" id="PR00413">
    <property type="entry name" value="HADHALOGNASE"/>
</dbReference>
<organism evidence="4 5">
    <name type="scientific">Rhodoferax koreensis</name>
    <dbReference type="NCBI Taxonomy" id="1842727"/>
    <lineage>
        <taxon>Bacteria</taxon>
        <taxon>Pseudomonadati</taxon>
        <taxon>Pseudomonadota</taxon>
        <taxon>Betaproteobacteria</taxon>
        <taxon>Burkholderiales</taxon>
        <taxon>Comamonadaceae</taxon>
        <taxon>Rhodoferax</taxon>
    </lineage>
</organism>
<evidence type="ECO:0000256" key="2">
    <source>
        <dbReference type="ARBA" id="ARBA00022801"/>
    </source>
</evidence>
<comment type="similarity">
    <text evidence="1 3">Belongs to the HAD-like hydrolase superfamily. S-2-haloalkanoic acid dehalogenase family.</text>
</comment>
<sequence>MKLPKALAFDVFGTVVDWHQSIAREARSFVANHLPGVSAERFALEWRMLYQPAMQRCRSGDRPFVPLDELHHEMLLELLEQYNLPASRFEPSTLHGLSSAWRRLDPWPDVPLGLSQLRTHLPVVTLSNANVSLMVAMNRFNGLQWDAILGAELAKAYKPEPTAYLATAAALRLPPQELCLVACHHSDLAAARACGLQTAYVDRPLEYGGAPAPDASSQQAWDWQAESLIDLADQFERAAARIHDGG</sequence>
<comment type="function">
    <text evidence="3">Catalyzes the hydrolytic dehalogenation of small (S)-2-haloalkanoic acids to yield the corresponding (R)-2-hydroxyalkanoic acids.</text>
</comment>
<evidence type="ECO:0000256" key="3">
    <source>
        <dbReference type="RuleBase" id="RU368077"/>
    </source>
</evidence>
<dbReference type="GO" id="GO:0018784">
    <property type="term" value="F:(S)-2-haloacid dehalogenase activity"/>
    <property type="evidence" value="ECO:0007669"/>
    <property type="project" value="UniProtKB-UniRule"/>
</dbReference>
<dbReference type="OrthoDB" id="8585081at2"/>
<name>A0A1P8JRK4_9BURK</name>
<reference evidence="4 5" key="1">
    <citation type="submission" date="2017-01" db="EMBL/GenBank/DDBJ databases">
        <authorList>
            <person name="Mah S.A."/>
            <person name="Swanson W.J."/>
            <person name="Moy G.W."/>
            <person name="Vacquier V.D."/>
        </authorList>
    </citation>
    <scope>NUCLEOTIDE SEQUENCE [LARGE SCALE GENOMIC DNA]</scope>
    <source>
        <strain evidence="4 5">DCY110</strain>
    </source>
</reference>
<dbReference type="PANTHER" id="PTHR43316:SF3">
    <property type="entry name" value="HALOACID DEHALOGENASE, TYPE II (AFU_ORTHOLOGUE AFUA_2G07750)-RELATED"/>
    <property type="match status" value="1"/>
</dbReference>
<dbReference type="STRING" id="1842727.RD110_03410"/>
<dbReference type="RefSeq" id="WP_076196712.1">
    <property type="nucleotide sequence ID" value="NZ_CP019236.1"/>
</dbReference>
<dbReference type="SUPFAM" id="SSF56784">
    <property type="entry name" value="HAD-like"/>
    <property type="match status" value="1"/>
</dbReference>
<evidence type="ECO:0000256" key="1">
    <source>
        <dbReference type="ARBA" id="ARBA00008106"/>
    </source>
</evidence>
<dbReference type="EC" id="3.8.1.2" evidence="3"/>
<comment type="catalytic activity">
    <reaction evidence="3">
        <text>an (S)-2-haloacid + H2O = a (2R)-2-hydroxycarboxylate + a halide anion + H(+)</text>
        <dbReference type="Rhea" id="RHEA:11192"/>
        <dbReference type="ChEBI" id="CHEBI:15377"/>
        <dbReference type="ChEBI" id="CHEBI:15378"/>
        <dbReference type="ChEBI" id="CHEBI:16042"/>
        <dbReference type="ChEBI" id="CHEBI:58314"/>
        <dbReference type="ChEBI" id="CHEBI:137405"/>
        <dbReference type="EC" id="3.8.1.2"/>
    </reaction>
</comment>
<evidence type="ECO:0000313" key="5">
    <source>
        <dbReference type="Proteomes" id="UP000186609"/>
    </source>
</evidence>
<dbReference type="Gene3D" id="3.40.50.1000">
    <property type="entry name" value="HAD superfamily/HAD-like"/>
    <property type="match status" value="1"/>
</dbReference>
<evidence type="ECO:0000313" key="4">
    <source>
        <dbReference type="EMBL" id="APW36369.1"/>
    </source>
</evidence>